<accession>A0AAU2K3L5</accession>
<name>A0AAU2K3L5_9ACTN</name>
<sequence length="423" mass="46163">MQIVSRPALPDPDAARRLISEVVPRFGPPMAAQAREQAEIVRLFLQSRRLQADPRDVFALCADIFGGIYGPYGNWSWYSRMGSILSPYFSPEAPWTTVGEPWRIIERVNSLKAHLTSAGHPPIRTSVPSVAFRPMLSELHDYLVRLSDAFMELPRPILPPAVSPPGFARLGENVVAETVSQELVRLINEGLRCHQACLAGRWPTNPGLDRRFQDSFSPFLTTEVGARYLKANWGFKYLEANSERALQQNQFARDYRAIVGDQHLPIYAAFIAIAVNYLTEVLELMPVYAEASGQGKRRDPVTVYGNVGAIHSQVSQSSLSVANTVTNIGTTIQAVADRGETSIAAAIGALAEAVQRDPGLAEDLRAQLLDHVADVADAAAAPEEPRRLSRARAAMAAITAAAGTSSQLAQTVGTWHDVLGPFF</sequence>
<dbReference type="AlphaFoldDB" id="A0AAU2K3L5"/>
<gene>
    <name evidence="1" type="ORF">OG327_36325</name>
</gene>
<evidence type="ECO:0000313" key="1">
    <source>
        <dbReference type="EMBL" id="WTU78334.1"/>
    </source>
</evidence>
<reference evidence="1" key="1">
    <citation type="submission" date="2022-10" db="EMBL/GenBank/DDBJ databases">
        <title>The complete genomes of actinobacterial strains from the NBC collection.</title>
        <authorList>
            <person name="Joergensen T.S."/>
            <person name="Alvarez Arevalo M."/>
            <person name="Sterndorff E.B."/>
            <person name="Faurdal D."/>
            <person name="Vuksanovic O."/>
            <person name="Mourched A.-S."/>
            <person name="Charusanti P."/>
            <person name="Shaw S."/>
            <person name="Blin K."/>
            <person name="Weber T."/>
        </authorList>
    </citation>
    <scope>NUCLEOTIDE SEQUENCE</scope>
    <source>
        <strain evidence="1">NBC_00049</strain>
    </source>
</reference>
<protein>
    <submittedName>
        <fullName evidence="1">Uncharacterized protein</fullName>
    </submittedName>
</protein>
<organism evidence="1">
    <name type="scientific">Streptomyces sp. NBC_00049</name>
    <dbReference type="NCBI Taxonomy" id="2903617"/>
    <lineage>
        <taxon>Bacteria</taxon>
        <taxon>Bacillati</taxon>
        <taxon>Actinomycetota</taxon>
        <taxon>Actinomycetes</taxon>
        <taxon>Kitasatosporales</taxon>
        <taxon>Streptomycetaceae</taxon>
        <taxon>Streptomyces</taxon>
    </lineage>
</organism>
<dbReference type="EMBL" id="CP108264">
    <property type="protein sequence ID" value="WTU78334.1"/>
    <property type="molecule type" value="Genomic_DNA"/>
</dbReference>
<proteinExistence type="predicted"/>